<dbReference type="EMBL" id="VSSQ01000412">
    <property type="protein sequence ID" value="MPL94056.1"/>
    <property type="molecule type" value="Genomic_DNA"/>
</dbReference>
<protein>
    <submittedName>
        <fullName evidence="1">Uncharacterized protein</fullName>
    </submittedName>
</protein>
<name>A0A644VRV2_9ZZZZ</name>
<gene>
    <name evidence="1" type="ORF">SDC9_40204</name>
</gene>
<accession>A0A644VRV2</accession>
<organism evidence="1">
    <name type="scientific">bioreactor metagenome</name>
    <dbReference type="NCBI Taxonomy" id="1076179"/>
    <lineage>
        <taxon>unclassified sequences</taxon>
        <taxon>metagenomes</taxon>
        <taxon>ecological metagenomes</taxon>
    </lineage>
</organism>
<reference evidence="1" key="1">
    <citation type="submission" date="2019-08" db="EMBL/GenBank/DDBJ databases">
        <authorList>
            <person name="Kucharzyk K."/>
            <person name="Murdoch R.W."/>
            <person name="Higgins S."/>
            <person name="Loffler F."/>
        </authorList>
    </citation>
    <scope>NUCLEOTIDE SEQUENCE</scope>
</reference>
<proteinExistence type="predicted"/>
<evidence type="ECO:0000313" key="1">
    <source>
        <dbReference type="EMBL" id="MPL94056.1"/>
    </source>
</evidence>
<comment type="caution">
    <text evidence="1">The sequence shown here is derived from an EMBL/GenBank/DDBJ whole genome shotgun (WGS) entry which is preliminary data.</text>
</comment>
<dbReference type="AlphaFoldDB" id="A0A644VRV2"/>
<sequence length="105" mass="12067">MEHKHAALQNQRFYERAADIMVSGSPNERLAILNQLWDAYRDECDSYDEHTLTRALQALDDEMRDVIGCVLHITTGFTLEQIIDYAKEMINHVTNETQNAASDPE</sequence>